<dbReference type="InterPro" id="IPR042100">
    <property type="entry name" value="Bug_dom1"/>
</dbReference>
<sequence length="343" mass="35730">MTPPKSTVPAVVSRALSRRAFVQWGAALASAALGASALAQGAAAPVPLEGGPLKVVVPYAAGGASDRAARLLADALGPQLGVPVVVENRVGAGGRLAVQQLHRDSSGQNQVVLANPATMLVAPLVFKDNGYDPDKDYVALSQITSYSFGLAVSTGVPVKEFAHLHAWMIANQDKLAAGVPATGSLPHFFSLMLGEKLALQLPVVGYRGSAPLLNDLMGGHVPIAVDTLDALEPLHKAGKLRILAVSGEQRAPTLPTVPTFKEAGLGLAAHGWNVLYAPAWLPAAKARRIADAVTQVMADPALQARFVAADMVPVVSTRDQTNKMLTAYKAQWAPVVRHSGFQP</sequence>
<dbReference type="STRING" id="187868.SAMN05192589_11468"/>
<evidence type="ECO:0000313" key="3">
    <source>
        <dbReference type="EMBL" id="SDE26256.1"/>
    </source>
</evidence>
<comment type="similarity">
    <text evidence="1">Belongs to the UPF0065 (bug) family.</text>
</comment>
<keyword evidence="4" id="KW-1185">Reference proteome</keyword>
<accession>A0A1G7BII4</accession>
<gene>
    <name evidence="3" type="ORF">SAMN05192589_11468</name>
</gene>
<dbReference type="OrthoDB" id="8686127at2"/>
<dbReference type="RefSeq" id="WP_092745307.1">
    <property type="nucleotide sequence ID" value="NZ_FMZC01000014.1"/>
</dbReference>
<dbReference type="PIRSF" id="PIRSF017082">
    <property type="entry name" value="YflP"/>
    <property type="match status" value="1"/>
</dbReference>
<evidence type="ECO:0000256" key="1">
    <source>
        <dbReference type="ARBA" id="ARBA00006987"/>
    </source>
</evidence>
<keyword evidence="3" id="KW-0675">Receptor</keyword>
<dbReference type="AlphaFoldDB" id="A0A1G7BII4"/>
<reference evidence="3 4" key="1">
    <citation type="submission" date="2016-10" db="EMBL/GenBank/DDBJ databases">
        <authorList>
            <person name="de Groot N.N."/>
        </authorList>
    </citation>
    <scope>NUCLEOTIDE SEQUENCE [LARGE SCALE GENOMIC DNA]</scope>
    <source>
        <strain evidence="3 4">DSM 16619</strain>
    </source>
</reference>
<protein>
    <submittedName>
        <fullName evidence="3">Tripartite-type tricarboxylate transporter, receptor component TctC</fullName>
    </submittedName>
</protein>
<dbReference type="Gene3D" id="3.40.190.150">
    <property type="entry name" value="Bordetella uptake gene, domain 1"/>
    <property type="match status" value="1"/>
</dbReference>
<dbReference type="Gene3D" id="3.40.190.10">
    <property type="entry name" value="Periplasmic binding protein-like II"/>
    <property type="match status" value="1"/>
</dbReference>
<evidence type="ECO:0000256" key="2">
    <source>
        <dbReference type="SAM" id="SignalP"/>
    </source>
</evidence>
<dbReference type="PANTHER" id="PTHR42928">
    <property type="entry name" value="TRICARBOXYLATE-BINDING PROTEIN"/>
    <property type="match status" value="1"/>
</dbReference>
<dbReference type="InterPro" id="IPR005064">
    <property type="entry name" value="BUG"/>
</dbReference>
<dbReference type="SUPFAM" id="SSF53850">
    <property type="entry name" value="Periplasmic binding protein-like II"/>
    <property type="match status" value="1"/>
</dbReference>
<dbReference type="InterPro" id="IPR006311">
    <property type="entry name" value="TAT_signal"/>
</dbReference>
<name>A0A1G7BII4_9BURK</name>
<dbReference type="PROSITE" id="PS51318">
    <property type="entry name" value="TAT"/>
    <property type="match status" value="1"/>
</dbReference>
<evidence type="ECO:0000313" key="4">
    <source>
        <dbReference type="Proteomes" id="UP000198781"/>
    </source>
</evidence>
<dbReference type="Pfam" id="PF03401">
    <property type="entry name" value="TctC"/>
    <property type="match status" value="1"/>
</dbReference>
<feature type="signal peptide" evidence="2">
    <location>
        <begin position="1"/>
        <end position="31"/>
    </location>
</feature>
<dbReference type="PANTHER" id="PTHR42928:SF5">
    <property type="entry name" value="BLR1237 PROTEIN"/>
    <property type="match status" value="1"/>
</dbReference>
<feature type="chain" id="PRO_5011432150" evidence="2">
    <location>
        <begin position="32"/>
        <end position="343"/>
    </location>
</feature>
<dbReference type="EMBL" id="FMZC01000014">
    <property type="protein sequence ID" value="SDE26256.1"/>
    <property type="molecule type" value="Genomic_DNA"/>
</dbReference>
<organism evidence="3 4">
    <name type="scientific">Paracidovorax valerianellae</name>
    <dbReference type="NCBI Taxonomy" id="187868"/>
    <lineage>
        <taxon>Bacteria</taxon>
        <taxon>Pseudomonadati</taxon>
        <taxon>Pseudomonadota</taxon>
        <taxon>Betaproteobacteria</taxon>
        <taxon>Burkholderiales</taxon>
        <taxon>Comamonadaceae</taxon>
        <taxon>Paracidovorax</taxon>
    </lineage>
</organism>
<keyword evidence="2" id="KW-0732">Signal</keyword>
<dbReference type="Proteomes" id="UP000198781">
    <property type="component" value="Unassembled WGS sequence"/>
</dbReference>
<proteinExistence type="inferred from homology"/>